<dbReference type="Proteomes" id="UP000663844">
    <property type="component" value="Unassembled WGS sequence"/>
</dbReference>
<dbReference type="Gene3D" id="3.30.450.30">
    <property type="entry name" value="Dynein light chain 2a, cytoplasmic"/>
    <property type="match status" value="1"/>
</dbReference>
<evidence type="ECO:0000313" key="3">
    <source>
        <dbReference type="EMBL" id="CAF3600014.1"/>
    </source>
</evidence>
<proteinExistence type="predicted"/>
<dbReference type="SUPFAM" id="SSF103196">
    <property type="entry name" value="Roadblock/LC7 domain"/>
    <property type="match status" value="1"/>
</dbReference>
<organism evidence="2 4">
    <name type="scientific">Adineta steineri</name>
    <dbReference type="NCBI Taxonomy" id="433720"/>
    <lineage>
        <taxon>Eukaryota</taxon>
        <taxon>Metazoa</taxon>
        <taxon>Spiralia</taxon>
        <taxon>Gnathifera</taxon>
        <taxon>Rotifera</taxon>
        <taxon>Eurotatoria</taxon>
        <taxon>Bdelloidea</taxon>
        <taxon>Adinetida</taxon>
        <taxon>Adinetidae</taxon>
        <taxon>Adineta</taxon>
    </lineage>
</organism>
<comment type="caution">
    <text evidence="2">The sequence shown here is derived from an EMBL/GenBank/DDBJ whole genome shotgun (WGS) entry which is preliminary data.</text>
</comment>
<dbReference type="EMBL" id="CAJNOG010000022">
    <property type="protein sequence ID" value="CAF0778470.1"/>
    <property type="molecule type" value="Genomic_DNA"/>
</dbReference>
<accession>A0A813R5E0</accession>
<evidence type="ECO:0008006" key="5">
    <source>
        <dbReference type="Google" id="ProtNLM"/>
    </source>
</evidence>
<feature type="region of interest" description="Disordered" evidence="1">
    <location>
        <begin position="1"/>
        <end position="24"/>
    </location>
</feature>
<evidence type="ECO:0000313" key="2">
    <source>
        <dbReference type="EMBL" id="CAF0778470.1"/>
    </source>
</evidence>
<dbReference type="AlphaFoldDB" id="A0A813R5E0"/>
<reference evidence="2" key="1">
    <citation type="submission" date="2021-02" db="EMBL/GenBank/DDBJ databases">
        <authorList>
            <person name="Nowell W R."/>
        </authorList>
    </citation>
    <scope>NUCLEOTIDE SEQUENCE</scope>
</reference>
<dbReference type="Proteomes" id="UP000663845">
    <property type="component" value="Unassembled WGS sequence"/>
</dbReference>
<dbReference type="PANTHER" id="PTHR10779">
    <property type="entry name" value="DYNEIN LIGHT CHAIN ROADBLOCK"/>
    <property type="match status" value="1"/>
</dbReference>
<dbReference type="EMBL" id="CAJOAZ010000275">
    <property type="protein sequence ID" value="CAF3600014.1"/>
    <property type="molecule type" value="Genomic_DNA"/>
</dbReference>
<feature type="compositionally biased region" description="Low complexity" evidence="1">
    <location>
        <begin position="7"/>
        <end position="17"/>
    </location>
</feature>
<sequence>MTDRRSSTVQKSTKSSSPMRTVPIHTPPNVSVKNFIQSCPYRIENIDRNAIIKRQDMEASLKRLSIRDDVYGVIVTTIDGHILYECETLKNWIPNLASLSSFARHLVRTNDPDDNILALRLRTKTYEIIITVHNEQLLIVMQMLSINSNNNDAIIEEDWETFLQRIQQQKDKN</sequence>
<evidence type="ECO:0000256" key="1">
    <source>
        <dbReference type="SAM" id="MobiDB-lite"/>
    </source>
</evidence>
<gene>
    <name evidence="2" type="ORF">JYZ213_LOCUS4032</name>
    <name evidence="3" type="ORF">OXD698_LOCUS6364</name>
</gene>
<name>A0A813R5E0_9BILA</name>
<protein>
    <recommendedName>
        <fullName evidence="5">Roadblock/LAMTOR2 domain-containing protein</fullName>
    </recommendedName>
</protein>
<evidence type="ECO:0000313" key="4">
    <source>
        <dbReference type="Proteomes" id="UP000663845"/>
    </source>
</evidence>